<evidence type="ECO:0000313" key="3">
    <source>
        <dbReference type="Proteomes" id="UP000008827"/>
    </source>
</evidence>
<reference evidence="1 2" key="1">
    <citation type="journal article" date="2010" name="Nature">
        <title>Genome sequence of the palaeopolyploid soybean.</title>
        <authorList>
            <person name="Schmutz J."/>
            <person name="Cannon S.B."/>
            <person name="Schlueter J."/>
            <person name="Ma J."/>
            <person name="Mitros T."/>
            <person name="Nelson W."/>
            <person name="Hyten D.L."/>
            <person name="Song Q."/>
            <person name="Thelen J.J."/>
            <person name="Cheng J."/>
            <person name="Xu D."/>
            <person name="Hellsten U."/>
            <person name="May G.D."/>
            <person name="Yu Y."/>
            <person name="Sakurai T."/>
            <person name="Umezawa T."/>
            <person name="Bhattacharyya M.K."/>
            <person name="Sandhu D."/>
            <person name="Valliyodan B."/>
            <person name="Lindquist E."/>
            <person name="Peto M."/>
            <person name="Grant D."/>
            <person name="Shu S."/>
            <person name="Goodstein D."/>
            <person name="Barry K."/>
            <person name="Futrell-Griggs M."/>
            <person name="Abernathy B."/>
            <person name="Du J."/>
            <person name="Tian Z."/>
            <person name="Zhu L."/>
            <person name="Gill N."/>
            <person name="Joshi T."/>
            <person name="Libault M."/>
            <person name="Sethuraman A."/>
            <person name="Zhang X.-C."/>
            <person name="Shinozaki K."/>
            <person name="Nguyen H.T."/>
            <person name="Wing R.A."/>
            <person name="Cregan P."/>
            <person name="Specht J."/>
            <person name="Grimwood J."/>
            <person name="Rokhsar D."/>
            <person name="Stacey G."/>
            <person name="Shoemaker R.C."/>
            <person name="Jackson S.A."/>
        </authorList>
    </citation>
    <scope>NUCLEOTIDE SEQUENCE [LARGE SCALE GENOMIC DNA]</scope>
    <source>
        <strain evidence="2">cv. Williams 82</strain>
        <tissue evidence="1">Callus</tissue>
    </source>
</reference>
<evidence type="ECO:0000313" key="2">
    <source>
        <dbReference type="EnsemblPlants" id="KRH11212"/>
    </source>
</evidence>
<keyword evidence="3" id="KW-1185">Reference proteome</keyword>
<protein>
    <submittedName>
        <fullName evidence="1 2">Uncharacterized protein</fullName>
    </submittedName>
</protein>
<sequence>MYGLDGEISSPGWGGLDFGQVVVFLFVRPKMSQLEACVIFIIKKFVLGCKSYDDDESC</sequence>
<evidence type="ECO:0000313" key="1">
    <source>
        <dbReference type="EMBL" id="KRH11212.1"/>
    </source>
</evidence>
<dbReference type="AlphaFoldDB" id="K7MAJ6"/>
<dbReference type="Gramene" id="KRH11212">
    <property type="protein sequence ID" value="KRH11212"/>
    <property type="gene ID" value="GLYMA_15G096100"/>
</dbReference>
<dbReference type="HOGENOM" id="CLU_2982914_0_0_1"/>
<reference evidence="1" key="3">
    <citation type="submission" date="2018-07" db="EMBL/GenBank/DDBJ databases">
        <title>WGS assembly of Glycine max.</title>
        <authorList>
            <person name="Schmutz J."/>
            <person name="Cannon S."/>
            <person name="Schlueter J."/>
            <person name="Ma J."/>
            <person name="Mitros T."/>
            <person name="Nelson W."/>
            <person name="Hyten D."/>
            <person name="Song Q."/>
            <person name="Thelen J."/>
            <person name="Cheng J."/>
            <person name="Xu D."/>
            <person name="Hellsten U."/>
            <person name="May G."/>
            <person name="Yu Y."/>
            <person name="Sakurai T."/>
            <person name="Umezawa T."/>
            <person name="Bhattacharyya M."/>
            <person name="Sandhu D."/>
            <person name="Valliyodan B."/>
            <person name="Lindquist E."/>
            <person name="Peto M."/>
            <person name="Grant D."/>
            <person name="Shu S."/>
            <person name="Goodstein D."/>
            <person name="Barry K."/>
            <person name="Futrell-Griggs M."/>
            <person name="Abernathy B."/>
            <person name="Du J."/>
            <person name="Tian Z."/>
            <person name="Zhu L."/>
            <person name="Gill N."/>
            <person name="Joshi T."/>
            <person name="Libault M."/>
            <person name="Sethuraman A."/>
            <person name="Zhang X."/>
            <person name="Shinozaki K."/>
            <person name="Nguyen H."/>
            <person name="Wing R."/>
            <person name="Cregan P."/>
            <person name="Specht J."/>
            <person name="Grimwood J."/>
            <person name="Rokhsar D."/>
            <person name="Stacey G."/>
            <person name="Shoemaker R."/>
            <person name="Jackson S."/>
        </authorList>
    </citation>
    <scope>NUCLEOTIDE SEQUENCE</scope>
    <source>
        <tissue evidence="1">Callus</tissue>
    </source>
</reference>
<dbReference type="Proteomes" id="UP000008827">
    <property type="component" value="Chromosome 15"/>
</dbReference>
<name>K7MAJ6_SOYBN</name>
<proteinExistence type="predicted"/>
<dbReference type="EMBL" id="CM000848">
    <property type="protein sequence ID" value="KRH11212.1"/>
    <property type="molecule type" value="Genomic_DNA"/>
</dbReference>
<dbReference type="InParanoid" id="K7MAJ6"/>
<gene>
    <name evidence="1" type="ORF">GLYMA_15G096100</name>
</gene>
<dbReference type="EnsemblPlants" id="KRH11212">
    <property type="protein sequence ID" value="KRH11212"/>
    <property type="gene ID" value="GLYMA_15G096100"/>
</dbReference>
<dbReference type="PaxDb" id="3847-GLYMA15G10300.1"/>
<reference evidence="2" key="2">
    <citation type="submission" date="2018-02" db="UniProtKB">
        <authorList>
            <consortium name="EnsemblPlants"/>
        </authorList>
    </citation>
    <scope>IDENTIFICATION</scope>
    <source>
        <strain evidence="2">Williams 82</strain>
    </source>
</reference>
<organism evidence="2">
    <name type="scientific">Glycine max</name>
    <name type="common">Soybean</name>
    <name type="synonym">Glycine hispida</name>
    <dbReference type="NCBI Taxonomy" id="3847"/>
    <lineage>
        <taxon>Eukaryota</taxon>
        <taxon>Viridiplantae</taxon>
        <taxon>Streptophyta</taxon>
        <taxon>Embryophyta</taxon>
        <taxon>Tracheophyta</taxon>
        <taxon>Spermatophyta</taxon>
        <taxon>Magnoliopsida</taxon>
        <taxon>eudicotyledons</taxon>
        <taxon>Gunneridae</taxon>
        <taxon>Pentapetalae</taxon>
        <taxon>rosids</taxon>
        <taxon>fabids</taxon>
        <taxon>Fabales</taxon>
        <taxon>Fabaceae</taxon>
        <taxon>Papilionoideae</taxon>
        <taxon>50 kb inversion clade</taxon>
        <taxon>NPAAA clade</taxon>
        <taxon>indigoferoid/millettioid clade</taxon>
        <taxon>Phaseoleae</taxon>
        <taxon>Glycine</taxon>
        <taxon>Glycine subgen. Soja</taxon>
    </lineage>
</organism>
<accession>K7MAJ6</accession>